<accession>A0A174ZU55</accession>
<reference evidence="1 2" key="1">
    <citation type="submission" date="2015-09" db="EMBL/GenBank/DDBJ databases">
        <authorList>
            <consortium name="Pathogen Informatics"/>
        </authorList>
    </citation>
    <scope>NUCLEOTIDE SEQUENCE [LARGE SCALE GENOMIC DNA]</scope>
    <source>
        <strain evidence="1 2">2789STDY5834928</strain>
    </source>
</reference>
<name>A0A174ZU55_9FIRM</name>
<proteinExistence type="predicted"/>
<evidence type="ECO:0000313" key="1">
    <source>
        <dbReference type="EMBL" id="CUQ87606.1"/>
    </source>
</evidence>
<dbReference type="AlphaFoldDB" id="A0A174ZU55"/>
<protein>
    <submittedName>
        <fullName evidence="1">Uncharacterized protein</fullName>
    </submittedName>
</protein>
<sequence>MLKLSMLFTDCSNKDSGTDNTTIESLTDTVSIDDNNPNDNLTYVCYVDAKDGGNFRYFTAPENMELIQ</sequence>
<organism evidence="1 2">
    <name type="scientific">[Eubacterium] siraeum</name>
    <dbReference type="NCBI Taxonomy" id="39492"/>
    <lineage>
        <taxon>Bacteria</taxon>
        <taxon>Bacillati</taxon>
        <taxon>Bacillota</taxon>
        <taxon>Clostridia</taxon>
        <taxon>Eubacteriales</taxon>
        <taxon>Oscillospiraceae</taxon>
        <taxon>Oscillospiraceae incertae sedis</taxon>
    </lineage>
</organism>
<dbReference type="EMBL" id="CZBY01000011">
    <property type="protein sequence ID" value="CUQ87606.1"/>
    <property type="molecule type" value="Genomic_DNA"/>
</dbReference>
<evidence type="ECO:0000313" key="2">
    <source>
        <dbReference type="Proteomes" id="UP000095662"/>
    </source>
</evidence>
<dbReference type="STRING" id="39492.ERS852540_01541"/>
<gene>
    <name evidence="1" type="ORF">ERS852540_01541</name>
</gene>
<dbReference type="Proteomes" id="UP000095662">
    <property type="component" value="Unassembled WGS sequence"/>
</dbReference>